<dbReference type="AlphaFoldDB" id="A0A833PFW8"/>
<dbReference type="InterPro" id="IPR010998">
    <property type="entry name" value="Integrase_recombinase_N"/>
</dbReference>
<gene>
    <name evidence="2" type="ORF">GAK29_02365</name>
</gene>
<dbReference type="EMBL" id="WNDP01000053">
    <property type="protein sequence ID" value="KAF1024789.1"/>
    <property type="molecule type" value="Genomic_DNA"/>
</dbReference>
<organism evidence="2 3">
    <name type="scientific">Acinetobacter bereziniae</name>
    <name type="common">Acinetobacter genomosp. 10</name>
    <dbReference type="NCBI Taxonomy" id="106648"/>
    <lineage>
        <taxon>Bacteria</taxon>
        <taxon>Pseudomonadati</taxon>
        <taxon>Pseudomonadota</taxon>
        <taxon>Gammaproteobacteria</taxon>
        <taxon>Moraxellales</taxon>
        <taxon>Moraxellaceae</taxon>
        <taxon>Acinetobacter</taxon>
    </lineage>
</organism>
<reference evidence="3" key="1">
    <citation type="journal article" date="2020" name="MBio">
        <title>Horizontal gene transfer to a defensive symbiont with a reduced genome amongst a multipartite beetle microbiome.</title>
        <authorList>
            <person name="Waterworth S.C."/>
            <person name="Florez L.V."/>
            <person name="Rees E.R."/>
            <person name="Hertweck C."/>
            <person name="Kaltenpoth M."/>
            <person name="Kwan J.C."/>
        </authorList>
    </citation>
    <scope>NUCLEOTIDE SEQUENCE [LARGE SCALE GENOMIC DNA]</scope>
</reference>
<evidence type="ECO:0000313" key="3">
    <source>
        <dbReference type="Proteomes" id="UP000490535"/>
    </source>
</evidence>
<protein>
    <recommendedName>
        <fullName evidence="4">Core-binding (CB) domain-containing protein</fullName>
    </recommendedName>
</protein>
<dbReference type="Proteomes" id="UP000490535">
    <property type="component" value="Unassembled WGS sequence"/>
</dbReference>
<evidence type="ECO:0008006" key="4">
    <source>
        <dbReference type="Google" id="ProtNLM"/>
    </source>
</evidence>
<sequence>MVNSSDFVSTAKIEKIYGYKPQRYDVENKTFNNLEDFYTHTFPSIIKSDGKVWDLASIYFHDLLMNQYRDTSTVLRIANDLLSYLRFIENKSLTIDNFPLDKQERPTYLYHLHLRQQFAFKPSSQSTASQKMRHVLRFYDFCIEKKLFSPEHIKP</sequence>
<evidence type="ECO:0000313" key="2">
    <source>
        <dbReference type="EMBL" id="KAF1024789.1"/>
    </source>
</evidence>
<dbReference type="GO" id="GO:0003677">
    <property type="term" value="F:DNA binding"/>
    <property type="evidence" value="ECO:0007669"/>
    <property type="project" value="UniProtKB-KW"/>
</dbReference>
<keyword evidence="1" id="KW-0238">DNA-binding</keyword>
<name>A0A833PFW8_ACIBZ</name>
<dbReference type="Gene3D" id="1.10.150.130">
    <property type="match status" value="1"/>
</dbReference>
<evidence type="ECO:0000256" key="1">
    <source>
        <dbReference type="ARBA" id="ARBA00023125"/>
    </source>
</evidence>
<proteinExistence type="predicted"/>
<accession>A0A833PFW8</accession>
<comment type="caution">
    <text evidence="2">The sequence shown here is derived from an EMBL/GenBank/DDBJ whole genome shotgun (WGS) entry which is preliminary data.</text>
</comment>